<dbReference type="PANTHER" id="PTHR33356:SF34">
    <property type="match status" value="1"/>
</dbReference>
<dbReference type="Proteomes" id="UP000327013">
    <property type="component" value="Unassembled WGS sequence"/>
</dbReference>
<reference evidence="1 2" key="1">
    <citation type="submission" date="2019-06" db="EMBL/GenBank/DDBJ databases">
        <title>A chromosomal-level reference genome of Carpinus fangiana (Coryloideae, Betulaceae).</title>
        <authorList>
            <person name="Yang X."/>
            <person name="Wang Z."/>
            <person name="Zhang L."/>
            <person name="Hao G."/>
            <person name="Liu J."/>
            <person name="Yang Y."/>
        </authorList>
    </citation>
    <scope>NUCLEOTIDE SEQUENCE [LARGE SCALE GENOMIC DNA]</scope>
    <source>
        <strain evidence="1">Cfa_2016G</strain>
        <tissue evidence="1">Leaf</tissue>
    </source>
</reference>
<accession>A0A5N6L518</accession>
<comment type="caution">
    <text evidence="1">The sequence shown here is derived from an EMBL/GenBank/DDBJ whole genome shotgun (WGS) entry which is preliminary data.</text>
</comment>
<evidence type="ECO:0000313" key="1">
    <source>
        <dbReference type="EMBL" id="KAB8909402.1"/>
    </source>
</evidence>
<dbReference type="EMBL" id="VIBQ01000125">
    <property type="protein sequence ID" value="KAB8909402.1"/>
    <property type="molecule type" value="Genomic_DNA"/>
</dbReference>
<protein>
    <submittedName>
        <fullName evidence="1">Uncharacterized protein</fullName>
    </submittedName>
</protein>
<sequence>MAEFTPNLDDGEVWLPSDIFLSQVPSRPIPHHRSCMDDLTERFAAFTLLQPLRNVSKPSPNLERFRPVVRCGPVCRLPKEYMGVNGGLEVEEIGHGLYGPYFTGHKLAYEYQLLEPAQPQEAVDSFRSRVLRAQQNSLQNRLLPFQGSGRYGVGGGFVKESGGTGVFIPRTLNTATTETMAVLRNGLEIQVTQQGSYLNGIGMGQQRESHHYLPPETGLPQDWTY</sequence>
<dbReference type="OrthoDB" id="1888697at2759"/>
<gene>
    <name evidence="1" type="ORF">FH972_026801</name>
</gene>
<name>A0A5N6L518_9ROSI</name>
<dbReference type="PANTHER" id="PTHR33356">
    <property type="entry name" value="TIP41-LIKE PROTEIN"/>
    <property type="match status" value="1"/>
</dbReference>
<evidence type="ECO:0000313" key="2">
    <source>
        <dbReference type="Proteomes" id="UP000327013"/>
    </source>
</evidence>
<keyword evidence="2" id="KW-1185">Reference proteome</keyword>
<organism evidence="1 2">
    <name type="scientific">Carpinus fangiana</name>
    <dbReference type="NCBI Taxonomy" id="176857"/>
    <lineage>
        <taxon>Eukaryota</taxon>
        <taxon>Viridiplantae</taxon>
        <taxon>Streptophyta</taxon>
        <taxon>Embryophyta</taxon>
        <taxon>Tracheophyta</taxon>
        <taxon>Spermatophyta</taxon>
        <taxon>Magnoliopsida</taxon>
        <taxon>eudicotyledons</taxon>
        <taxon>Gunneridae</taxon>
        <taxon>Pentapetalae</taxon>
        <taxon>rosids</taxon>
        <taxon>fabids</taxon>
        <taxon>Fagales</taxon>
        <taxon>Betulaceae</taxon>
        <taxon>Carpinus</taxon>
    </lineage>
</organism>
<proteinExistence type="predicted"/>
<dbReference type="AlphaFoldDB" id="A0A5N6L518"/>